<sequence length="789" mass="90244">MFSESWKLDGRNWKKSSLQKKPVVLRIQKSCMFKAPGGSTVNLNEGDTLVVLKKSDKDWWQVRKVEESETTKPFHAPSSYISQLILEKNKEQRSKDKEGIKHFTRSQENLLFFSSVPSTMDDQSYLKFYSGESLTPTIPPSSKHKKSASFSLSSSWHGYFPKCEKEKSPFYKSVSEKVSLANPMQENPVYSNLEEMKMGKGIPPSPTHPPIHMIDNWECHFDPLSGRNFYINTETKEKTWKPPRKTRDHTPGRADTLPKDVESSGEYDKYQIPRTPFMQVKGEQISDPTLEQHSISPLSSSQSFGSLHRISNDGQLDGEKPLLPKLTYTKSMILSNSRVSKANHRRNLSQSNAENYSDTTAELHRVPVVTVLDVPHEVEKASQLNKTKIAEGGRKLKKNWSASWVVLTGNSLMFYKDPKVLVPSGWKPSNSKPESSVDLRGATIDSTQEMSSKKNVIHLRMVTGNEYLLQSDKDLLIQEWYDALQRVIERLDRENPLDDIILRRAGSVEVLDGSGGEEESPLKTKDNRKFSLSWVSSNPSDKKKVRTRLKKLLVRRPPLQTLQEKGLIKDQVFGCRLDALCHRENSTVPKFVCMCIEAVNERGLEADGIYRVNGNLATIQKLRFIVDRERAVTTDGRYLFPEQLSQEEKLDLSTSDWEDVHVITGALKMFFRELPEPLIPFSMFEQYVEAVQIPDLDERIETIKDLVSTLPEPNHDTLKHMLSHLKRVMEHSETNRMTTQNIGIVFGPTLMRPEKELFSNIAANMVYQNQVVEHFLTYYEELFSDGPEE</sequence>
<feature type="domain" description="SH3" evidence="5">
    <location>
        <begin position="20"/>
        <end position="86"/>
    </location>
</feature>
<dbReference type="RefSeq" id="XP_012813282.2">
    <property type="nucleotide sequence ID" value="XM_012957828.3"/>
</dbReference>
<dbReference type="AGR" id="Xenbase:XB-GENE-1013568"/>
<dbReference type="InterPro" id="IPR050729">
    <property type="entry name" value="Rho-GAP"/>
</dbReference>
<dbReference type="PROSITE" id="PS50020">
    <property type="entry name" value="WW_DOMAIN_2"/>
    <property type="match status" value="1"/>
</dbReference>
<organism evidence="9">
    <name type="scientific">Xenopus tropicalis</name>
    <name type="common">Western clawed frog</name>
    <name type="synonym">Silurana tropicalis</name>
    <dbReference type="NCBI Taxonomy" id="8364"/>
    <lineage>
        <taxon>Eukaryota</taxon>
        <taxon>Metazoa</taxon>
        <taxon>Chordata</taxon>
        <taxon>Craniata</taxon>
        <taxon>Vertebrata</taxon>
        <taxon>Euteleostomi</taxon>
        <taxon>Amphibia</taxon>
        <taxon>Batrachia</taxon>
        <taxon>Anura</taxon>
        <taxon>Pipoidea</taxon>
        <taxon>Pipidae</taxon>
        <taxon>Xenopodinae</taxon>
        <taxon>Xenopus</taxon>
        <taxon>Silurana</taxon>
    </lineage>
</organism>
<dbReference type="Bgee" id="ENSXETG00000017143">
    <property type="expression patterns" value="Expressed in liver and 6 other cell types or tissues"/>
</dbReference>
<dbReference type="SUPFAM" id="SSF50044">
    <property type="entry name" value="SH3-domain"/>
    <property type="match status" value="1"/>
</dbReference>
<reference evidence="11 12" key="3">
    <citation type="submission" date="2025-04" db="UniProtKB">
        <authorList>
            <consortium name="RefSeq"/>
        </authorList>
    </citation>
    <scope>IDENTIFICATION</scope>
    <source>
        <strain evidence="11 12">Nigerian</strain>
        <tissue evidence="11 12">Liver and blood</tissue>
    </source>
</reference>
<evidence type="ECO:0000313" key="12">
    <source>
        <dbReference type="RefSeq" id="XP_031753031.1"/>
    </source>
</evidence>
<dbReference type="PANTHER" id="PTHR23176:SF103">
    <property type="entry name" value="RHO GTPASE-ACTIVATING PROTEIN 9"/>
    <property type="match status" value="1"/>
</dbReference>
<evidence type="ECO:0000259" key="7">
    <source>
        <dbReference type="PROSITE" id="PS50020"/>
    </source>
</evidence>
<evidence type="ECO:0000313" key="13">
    <source>
        <dbReference type="Xenbase" id="XB-GENE-1013568"/>
    </source>
</evidence>
<evidence type="ECO:0000256" key="3">
    <source>
        <dbReference type="PROSITE-ProRule" id="PRU00192"/>
    </source>
</evidence>
<dbReference type="SMART" id="SM00456">
    <property type="entry name" value="WW"/>
    <property type="match status" value="1"/>
</dbReference>
<feature type="compositionally biased region" description="Low complexity" evidence="4">
    <location>
        <begin position="294"/>
        <end position="306"/>
    </location>
</feature>
<reference evidence="9" key="1">
    <citation type="journal article" date="2010" name="Science">
        <title>The genome of the Western clawed frog Xenopus tropicalis.</title>
        <authorList>
            <person name="Hellsten U."/>
            <person name="Harland R.M."/>
            <person name="Gilchrist M.J."/>
            <person name="Hendrix D."/>
            <person name="Jurka J."/>
            <person name="Kapitonov V."/>
            <person name="Ovcharenko I."/>
            <person name="Putnam N.H."/>
            <person name="Shu S."/>
            <person name="Taher L."/>
            <person name="Blitz I.L."/>
            <person name="Blumberg B."/>
            <person name="Dichmann D.S."/>
            <person name="Dubchak I."/>
            <person name="Amaya E."/>
            <person name="Detter J.C."/>
            <person name="Fletcher R."/>
            <person name="Gerhard D.S."/>
            <person name="Goodstein D."/>
            <person name="Graves T."/>
            <person name="Grigoriev I.V."/>
            <person name="Grimwood J."/>
            <person name="Kawashima T."/>
            <person name="Lindquist E."/>
            <person name="Lucas S.M."/>
            <person name="Mead P.E."/>
            <person name="Mitros T."/>
            <person name="Ogino H."/>
            <person name="Ohta Y."/>
            <person name="Poliakov A.V."/>
            <person name="Pollet N."/>
            <person name="Robert J."/>
            <person name="Salamov A."/>
            <person name="Sater A.K."/>
            <person name="Schmutz J."/>
            <person name="Terry A."/>
            <person name="Vize P.D."/>
            <person name="Warren W.C."/>
            <person name="Wells D."/>
            <person name="Wills A."/>
            <person name="Wilson R.K."/>
            <person name="Zimmerman L.B."/>
            <person name="Zorn A.M."/>
            <person name="Grainger R."/>
            <person name="Grammer T."/>
            <person name="Khokha M.K."/>
            <person name="Richardson P.M."/>
            <person name="Rokhsar D.S."/>
        </authorList>
    </citation>
    <scope>NUCLEOTIDE SEQUENCE [LARGE SCALE GENOMIC DNA]</scope>
    <source>
        <strain evidence="9">Nigerian</strain>
    </source>
</reference>
<dbReference type="GO" id="GO:0005886">
    <property type="term" value="C:plasma membrane"/>
    <property type="evidence" value="ECO:0000318"/>
    <property type="project" value="GO_Central"/>
</dbReference>
<dbReference type="GeneTree" id="ENSGT00950000182860"/>
<dbReference type="Pfam" id="PF00169">
    <property type="entry name" value="PH"/>
    <property type="match status" value="1"/>
</dbReference>
<dbReference type="InterPro" id="IPR001849">
    <property type="entry name" value="PH_domain"/>
</dbReference>
<dbReference type="Ensembl" id="ENSXETT00000120677">
    <property type="protein sequence ID" value="ENSXETP00000110326"/>
    <property type="gene ID" value="ENSXETG00000017143"/>
</dbReference>
<dbReference type="FunFam" id="2.30.29.30:FF:000182">
    <property type="entry name" value="Rho GTPase activating protein 9"/>
    <property type="match status" value="1"/>
</dbReference>
<keyword evidence="10" id="KW-1185">Reference proteome</keyword>
<feature type="compositionally biased region" description="Basic and acidic residues" evidence="4">
    <location>
        <begin position="248"/>
        <end position="265"/>
    </location>
</feature>
<dbReference type="PROSITE" id="PS50002">
    <property type="entry name" value="SH3"/>
    <property type="match status" value="1"/>
</dbReference>
<keyword evidence="1 3" id="KW-0728">SH3 domain</keyword>
<dbReference type="CDD" id="cd04403">
    <property type="entry name" value="RhoGAP_ARHGAP27_15_12_9"/>
    <property type="match status" value="1"/>
</dbReference>
<dbReference type="InterPro" id="IPR036028">
    <property type="entry name" value="SH3-like_dom_sf"/>
</dbReference>
<evidence type="ECO:0000313" key="11">
    <source>
        <dbReference type="RefSeq" id="XP_012813282.2"/>
    </source>
</evidence>
<dbReference type="OrthoDB" id="79452at2759"/>
<dbReference type="PROSITE" id="PS50238">
    <property type="entry name" value="RHOGAP"/>
    <property type="match status" value="1"/>
</dbReference>
<dbReference type="PROSITE" id="PS50003">
    <property type="entry name" value="PH_DOMAIN"/>
    <property type="match status" value="1"/>
</dbReference>
<dbReference type="SMART" id="SM00233">
    <property type="entry name" value="PH"/>
    <property type="match status" value="1"/>
</dbReference>
<dbReference type="Reactome" id="R-XTR-8980692">
    <property type="pathway name" value="RHOA GTPase cycle"/>
</dbReference>
<accession>A0A803JQN6</accession>
<evidence type="ECO:0000259" key="5">
    <source>
        <dbReference type="PROSITE" id="PS50002"/>
    </source>
</evidence>
<dbReference type="Pfam" id="PF00620">
    <property type="entry name" value="RhoGAP"/>
    <property type="match status" value="1"/>
</dbReference>
<dbReference type="Xenbase" id="XB-GENE-1013568">
    <property type="gene designation" value="arhgap9"/>
</dbReference>
<dbReference type="RefSeq" id="XP_031753031.1">
    <property type="nucleotide sequence ID" value="XM_031897171.1"/>
</dbReference>
<dbReference type="InterPro" id="IPR001202">
    <property type="entry name" value="WW_dom"/>
</dbReference>
<dbReference type="Gene3D" id="2.20.70.10">
    <property type="match status" value="1"/>
</dbReference>
<dbReference type="CTD" id="64333"/>
<dbReference type="SUPFAM" id="SSF48350">
    <property type="entry name" value="GTPase activation domain, GAP"/>
    <property type="match status" value="1"/>
</dbReference>
<dbReference type="Gene3D" id="1.10.555.10">
    <property type="entry name" value="Rho GTPase activation protein"/>
    <property type="match status" value="1"/>
</dbReference>
<name>A0A803JQN6_XENTR</name>
<reference evidence="9" key="2">
    <citation type="submission" date="2021-03" db="UniProtKB">
        <authorList>
            <consortium name="Ensembl"/>
        </authorList>
    </citation>
    <scope>IDENTIFICATION</scope>
</reference>
<evidence type="ECO:0000256" key="2">
    <source>
        <dbReference type="ARBA" id="ARBA00022468"/>
    </source>
</evidence>
<evidence type="ECO:0000259" key="8">
    <source>
        <dbReference type="PROSITE" id="PS50238"/>
    </source>
</evidence>
<keyword evidence="2" id="KW-0343">GTPase activation</keyword>
<feature type="domain" description="WW" evidence="7">
    <location>
        <begin position="211"/>
        <end position="245"/>
    </location>
</feature>
<evidence type="ECO:0000313" key="10">
    <source>
        <dbReference type="Proteomes" id="UP000008143"/>
    </source>
</evidence>
<dbReference type="GeneID" id="100494875"/>
<dbReference type="Pfam" id="PF00397">
    <property type="entry name" value="WW"/>
    <property type="match status" value="1"/>
</dbReference>
<dbReference type="Gene3D" id="2.30.29.30">
    <property type="entry name" value="Pleckstrin-homology domain (PH domain)/Phosphotyrosine-binding domain (PTB)"/>
    <property type="match status" value="1"/>
</dbReference>
<dbReference type="Reactome" id="R-XTR-9013149">
    <property type="pathway name" value="RAC1 GTPase cycle"/>
</dbReference>
<dbReference type="OMA" id="ETWERHI"/>
<proteinExistence type="predicted"/>
<dbReference type="PANTHER" id="PTHR23176">
    <property type="entry name" value="RHO/RAC/CDC GTPASE-ACTIVATING PROTEIN"/>
    <property type="match status" value="1"/>
</dbReference>
<protein>
    <submittedName>
        <fullName evidence="9 11 12">Rho GTPase-activating protein 9</fullName>
    </submittedName>
</protein>
<dbReference type="InterPro" id="IPR011993">
    <property type="entry name" value="PH-like_dom_sf"/>
</dbReference>
<dbReference type="InterPro" id="IPR001452">
    <property type="entry name" value="SH3_domain"/>
</dbReference>
<dbReference type="CDD" id="cd13233">
    <property type="entry name" value="PH_ARHGAP9-like"/>
    <property type="match status" value="1"/>
</dbReference>
<dbReference type="InterPro" id="IPR036020">
    <property type="entry name" value="WW_dom_sf"/>
</dbReference>
<feature type="region of interest" description="Disordered" evidence="4">
    <location>
        <begin position="235"/>
        <end position="265"/>
    </location>
</feature>
<dbReference type="Reactome" id="R-XTR-6798695">
    <property type="pathway name" value="Neutrophil degranulation"/>
</dbReference>
<evidence type="ECO:0000256" key="1">
    <source>
        <dbReference type="ARBA" id="ARBA00022443"/>
    </source>
</evidence>
<evidence type="ECO:0000256" key="4">
    <source>
        <dbReference type="SAM" id="MobiDB-lite"/>
    </source>
</evidence>
<feature type="region of interest" description="Disordered" evidence="4">
    <location>
        <begin position="293"/>
        <end position="320"/>
    </location>
</feature>
<dbReference type="InterPro" id="IPR008936">
    <property type="entry name" value="Rho_GTPase_activation_prot"/>
</dbReference>
<feature type="domain" description="PH" evidence="6">
    <location>
        <begin position="388"/>
        <end position="489"/>
    </location>
</feature>
<dbReference type="SUPFAM" id="SSF50729">
    <property type="entry name" value="PH domain-like"/>
    <property type="match status" value="1"/>
</dbReference>
<evidence type="ECO:0000259" key="6">
    <source>
        <dbReference type="PROSITE" id="PS50003"/>
    </source>
</evidence>
<dbReference type="FunFam" id="1.10.555.10:FF:000030">
    <property type="entry name" value="rho GTPase-activating protein 9 isoform X1"/>
    <property type="match status" value="1"/>
</dbReference>
<feature type="domain" description="Rho-GAP" evidence="8">
    <location>
        <begin position="575"/>
        <end position="783"/>
    </location>
</feature>
<evidence type="ECO:0000313" key="9">
    <source>
        <dbReference type="Ensembl" id="ENSXETP00000110326"/>
    </source>
</evidence>
<gene>
    <name evidence="9 11 12 13" type="primary">arhgap9</name>
</gene>
<dbReference type="Reactome" id="R-XTR-9013148">
    <property type="pathway name" value="CDC42 GTPase cycle"/>
</dbReference>
<dbReference type="SMART" id="SM00324">
    <property type="entry name" value="RhoGAP"/>
    <property type="match status" value="1"/>
</dbReference>
<dbReference type="Gene3D" id="2.30.30.40">
    <property type="entry name" value="SH3 Domains"/>
    <property type="match status" value="1"/>
</dbReference>
<dbReference type="GO" id="GO:0005096">
    <property type="term" value="F:GTPase activator activity"/>
    <property type="evidence" value="ECO:0000318"/>
    <property type="project" value="GO_Central"/>
</dbReference>
<dbReference type="GO" id="GO:0007264">
    <property type="term" value="P:small GTPase-mediated signal transduction"/>
    <property type="evidence" value="ECO:0000318"/>
    <property type="project" value="GO_Central"/>
</dbReference>
<dbReference type="Proteomes" id="UP000008143">
    <property type="component" value="Chromosome 2"/>
</dbReference>
<dbReference type="CDD" id="cd00201">
    <property type="entry name" value="WW"/>
    <property type="match status" value="1"/>
</dbReference>
<dbReference type="SUPFAM" id="SSF51045">
    <property type="entry name" value="WW domain"/>
    <property type="match status" value="1"/>
</dbReference>
<dbReference type="GO" id="GO:0005737">
    <property type="term" value="C:cytoplasm"/>
    <property type="evidence" value="ECO:0000318"/>
    <property type="project" value="GO_Central"/>
</dbReference>
<dbReference type="InterPro" id="IPR000198">
    <property type="entry name" value="RhoGAP_dom"/>
</dbReference>
<dbReference type="AlphaFoldDB" id="A0A803JQN6"/>